<feature type="transmembrane region" description="Helical" evidence="6">
    <location>
        <begin position="183"/>
        <end position="203"/>
    </location>
</feature>
<comment type="subcellular location">
    <subcellularLocation>
        <location evidence="1">Membrane</location>
        <topology evidence="1">Multi-pass membrane protein</topology>
    </subcellularLocation>
</comment>
<reference evidence="7 8" key="1">
    <citation type="submission" date="2020-05" db="EMBL/GenBank/DDBJ databases">
        <title>Draft genome sequence of Desulfovibrio psychrotolerans JS1T.</title>
        <authorList>
            <person name="Ueno A."/>
            <person name="Tamazawa S."/>
            <person name="Tamamura S."/>
            <person name="Murakami T."/>
            <person name="Kiyama T."/>
            <person name="Inomata H."/>
            <person name="Amano Y."/>
            <person name="Miyakawa K."/>
            <person name="Tamaki H."/>
            <person name="Naganuma T."/>
            <person name="Kaneko K."/>
        </authorList>
    </citation>
    <scope>NUCLEOTIDE SEQUENCE [LARGE SCALE GENOMIC DNA]</scope>
    <source>
        <strain evidence="7 8">JS1</strain>
    </source>
</reference>
<feature type="transmembrane region" description="Helical" evidence="6">
    <location>
        <begin position="66"/>
        <end position="83"/>
    </location>
</feature>
<feature type="transmembrane region" description="Helical" evidence="6">
    <location>
        <begin position="95"/>
        <end position="120"/>
    </location>
</feature>
<dbReference type="Pfam" id="PF03649">
    <property type="entry name" value="UPF0014"/>
    <property type="match status" value="1"/>
</dbReference>
<evidence type="ECO:0000313" key="8">
    <source>
        <dbReference type="Proteomes" id="UP000503820"/>
    </source>
</evidence>
<dbReference type="AlphaFoldDB" id="A0A7J0BW20"/>
<dbReference type="InterPro" id="IPR005226">
    <property type="entry name" value="UPF0014_fam"/>
</dbReference>
<evidence type="ECO:0000256" key="1">
    <source>
        <dbReference type="ARBA" id="ARBA00004141"/>
    </source>
</evidence>
<evidence type="ECO:0000256" key="4">
    <source>
        <dbReference type="ARBA" id="ARBA00022989"/>
    </source>
</evidence>
<keyword evidence="3 6" id="KW-0812">Transmembrane</keyword>
<feature type="transmembrane region" description="Helical" evidence="6">
    <location>
        <begin position="126"/>
        <end position="148"/>
    </location>
</feature>
<feature type="transmembrane region" description="Helical" evidence="6">
    <location>
        <begin position="223"/>
        <end position="246"/>
    </location>
</feature>
<gene>
    <name evidence="7" type="ORF">DSM19430T_26000</name>
</gene>
<keyword evidence="5 6" id="KW-0472">Membrane</keyword>
<evidence type="ECO:0000256" key="3">
    <source>
        <dbReference type="ARBA" id="ARBA00022692"/>
    </source>
</evidence>
<dbReference type="PANTHER" id="PTHR30028:SF0">
    <property type="entry name" value="PROTEIN ALUMINUM SENSITIVE 3"/>
    <property type="match status" value="1"/>
</dbReference>
<organism evidence="7 8">
    <name type="scientific">Desulfovibrio psychrotolerans</name>
    <dbReference type="NCBI Taxonomy" id="415242"/>
    <lineage>
        <taxon>Bacteria</taxon>
        <taxon>Pseudomonadati</taxon>
        <taxon>Thermodesulfobacteriota</taxon>
        <taxon>Desulfovibrionia</taxon>
        <taxon>Desulfovibrionales</taxon>
        <taxon>Desulfovibrionaceae</taxon>
        <taxon>Desulfovibrio</taxon>
    </lineage>
</organism>
<sequence>MNGAYMQISVWQLGVALLLVAVAGIASVVYELRLQKDIAVGTVRTFAQLFAMGYLLKIIFNLNSALLVMAVYLCMTYFSVRIIKGRVKEKSVDYYAPTMLSVMVSYSLVTFLVTGVIIGADPWWSPQYFIPIGGMVAGNSMNALAICLERFFSELRGRRDEVEMMLCLGGDFREASREMFRNALKAGMIPSINSMMGVGIVSIPGMMTGQILAGADPADAVRYQIVVMLMIVAATALSSLLVLHLVRRRCFGPAMNLLTR</sequence>
<feature type="transmembrane region" description="Helical" evidence="6">
    <location>
        <begin position="6"/>
        <end position="30"/>
    </location>
</feature>
<keyword evidence="8" id="KW-1185">Reference proteome</keyword>
<comment type="similarity">
    <text evidence="2">Belongs to the UPF0014 family.</text>
</comment>
<evidence type="ECO:0000256" key="6">
    <source>
        <dbReference type="SAM" id="Phobius"/>
    </source>
</evidence>
<protein>
    <submittedName>
        <fullName evidence="7">Iron export ABC transporter permease subunit FetB</fullName>
    </submittedName>
</protein>
<dbReference type="RefSeq" id="WP_174410532.1">
    <property type="nucleotide sequence ID" value="NZ_BLVP01000010.1"/>
</dbReference>
<evidence type="ECO:0000313" key="7">
    <source>
        <dbReference type="EMBL" id="GFM37916.1"/>
    </source>
</evidence>
<evidence type="ECO:0000256" key="2">
    <source>
        <dbReference type="ARBA" id="ARBA00005268"/>
    </source>
</evidence>
<dbReference type="PANTHER" id="PTHR30028">
    <property type="entry name" value="UPF0014 INNER MEMBRANE PROTEIN YBBM-RELATED"/>
    <property type="match status" value="1"/>
</dbReference>
<comment type="caution">
    <text evidence="7">The sequence shown here is derived from an EMBL/GenBank/DDBJ whole genome shotgun (WGS) entry which is preliminary data.</text>
</comment>
<dbReference type="EMBL" id="BLVP01000010">
    <property type="protein sequence ID" value="GFM37916.1"/>
    <property type="molecule type" value="Genomic_DNA"/>
</dbReference>
<evidence type="ECO:0000256" key="5">
    <source>
        <dbReference type="ARBA" id="ARBA00023136"/>
    </source>
</evidence>
<dbReference type="Proteomes" id="UP000503820">
    <property type="component" value="Unassembled WGS sequence"/>
</dbReference>
<dbReference type="GO" id="GO:0005886">
    <property type="term" value="C:plasma membrane"/>
    <property type="evidence" value="ECO:0007669"/>
    <property type="project" value="TreeGrafter"/>
</dbReference>
<accession>A0A7J0BW20</accession>
<name>A0A7J0BW20_9BACT</name>
<proteinExistence type="inferred from homology"/>
<keyword evidence="4 6" id="KW-1133">Transmembrane helix</keyword>